<evidence type="ECO:0000256" key="4">
    <source>
        <dbReference type="ARBA" id="ARBA00023002"/>
    </source>
</evidence>
<organism evidence="6 7">
    <name type="scientific">Neomicrococcus aestuarii</name>
    <dbReference type="NCBI Taxonomy" id="556325"/>
    <lineage>
        <taxon>Bacteria</taxon>
        <taxon>Bacillati</taxon>
        <taxon>Actinomycetota</taxon>
        <taxon>Actinomycetes</taxon>
        <taxon>Micrococcales</taxon>
        <taxon>Micrococcaceae</taxon>
        <taxon>Neomicrococcus</taxon>
    </lineage>
</organism>
<evidence type="ECO:0000313" key="6">
    <source>
        <dbReference type="EMBL" id="MBB5512353.1"/>
    </source>
</evidence>
<dbReference type="Gene3D" id="3.30.70.2740">
    <property type="match status" value="1"/>
</dbReference>
<evidence type="ECO:0000256" key="1">
    <source>
        <dbReference type="ARBA" id="ARBA00001974"/>
    </source>
</evidence>
<evidence type="ECO:0000313" key="7">
    <source>
        <dbReference type="Proteomes" id="UP000580797"/>
    </source>
</evidence>
<evidence type="ECO:0000256" key="3">
    <source>
        <dbReference type="ARBA" id="ARBA00022827"/>
    </source>
</evidence>
<feature type="domain" description="FAD-binding PCMH-type" evidence="5">
    <location>
        <begin position="52"/>
        <end position="231"/>
    </location>
</feature>
<accession>A0A7W8TUN1</accession>
<dbReference type="AlphaFoldDB" id="A0A7W8TUN1"/>
<dbReference type="InterPro" id="IPR036318">
    <property type="entry name" value="FAD-bd_PCMH-like_sf"/>
</dbReference>
<dbReference type="Pfam" id="PF02913">
    <property type="entry name" value="FAD-oxidase_C"/>
    <property type="match status" value="1"/>
</dbReference>
<gene>
    <name evidence="6" type="ORF">HD598_001040</name>
</gene>
<dbReference type="InterPro" id="IPR016164">
    <property type="entry name" value="FAD-linked_Oxase-like_C"/>
</dbReference>
<dbReference type="FunFam" id="1.10.45.10:FF:000001">
    <property type="entry name" value="D-lactate dehydrogenase mitochondrial"/>
    <property type="match status" value="1"/>
</dbReference>
<keyword evidence="4 6" id="KW-0560">Oxidoreductase</keyword>
<dbReference type="InterPro" id="IPR016171">
    <property type="entry name" value="Vanillyl_alc_oxidase_C-sub2"/>
</dbReference>
<reference evidence="6 7" key="1">
    <citation type="submission" date="2020-08" db="EMBL/GenBank/DDBJ databases">
        <title>Sequencing the genomes of 1000 actinobacteria strains.</title>
        <authorList>
            <person name="Klenk H.-P."/>
        </authorList>
    </citation>
    <scope>NUCLEOTIDE SEQUENCE [LARGE SCALE GENOMIC DNA]</scope>
    <source>
        <strain evidence="6 7">DSM 105783</strain>
    </source>
</reference>
<sequence length="469" mass="50421">MNILPVVSHVVDDFESIVAELTETLADTGAASVLRDSEALTKYQRDMGALEDPHLPLAVVLAESVSDVQNTLRWASTHRISVVPRGAGTGVSGAAHAIERCIVLSLELMNRIIEVRPDDEIAVVEPGVVNADLNAAVAQYGLMYAPDPASYQQSTIGGNVSTNAGGLRCAKYGVTRDSVLGLTVVMADGSIIETGKQTFKGVAGYDLTSLVIGSEGTLGIVVSATVRLRYLSKNQRAIAAIFPDIETAAQGVLEIGRARIQPAILELLDDGVMAVIDSIHGTQLQGTGGALLLALTDGFGALLEEQAIRDQLSKLGATLFEPDDPQAMKLLEMRRVSRGDEQDDVYRVGEDVAVPRSKLVDYVHELRLIAERHNVWVRTVAHAGDGNLHPTFWIDPAEGEAGLTRLERALDDSIRSALAIGGTITGEHGVGQYKLRWLGWEQSEQVRELQYKIKEVFDPQGILNPGKAI</sequence>
<evidence type="ECO:0000256" key="2">
    <source>
        <dbReference type="ARBA" id="ARBA00022630"/>
    </source>
</evidence>
<dbReference type="PANTHER" id="PTHR42934:SF2">
    <property type="entry name" value="GLYCOLATE OXIDASE SUBUNIT GLCD"/>
    <property type="match status" value="1"/>
</dbReference>
<keyword evidence="2" id="KW-0285">Flavoprotein</keyword>
<dbReference type="Gene3D" id="1.10.45.10">
    <property type="entry name" value="Vanillyl-alcohol Oxidase, Chain A, domain 4"/>
    <property type="match status" value="1"/>
</dbReference>
<dbReference type="InterPro" id="IPR051914">
    <property type="entry name" value="FAD-linked_OxidoTrans_Type4"/>
</dbReference>
<dbReference type="EC" id="1.1.3.15" evidence="6"/>
<dbReference type="Gene3D" id="3.30.465.10">
    <property type="match status" value="1"/>
</dbReference>
<protein>
    <submittedName>
        <fullName evidence="6">Glycolate oxidase</fullName>
        <ecNumber evidence="6">1.1.3.15</ecNumber>
    </submittedName>
</protein>
<dbReference type="InterPro" id="IPR016166">
    <property type="entry name" value="FAD-bd_PCMH"/>
</dbReference>
<dbReference type="SUPFAM" id="SSF56176">
    <property type="entry name" value="FAD-binding/transporter-associated domain-like"/>
    <property type="match status" value="1"/>
</dbReference>
<dbReference type="PANTHER" id="PTHR42934">
    <property type="entry name" value="GLYCOLATE OXIDASE SUBUNIT GLCD"/>
    <property type="match status" value="1"/>
</dbReference>
<name>A0A7W8TUN1_9MICC</name>
<keyword evidence="3" id="KW-0274">FAD</keyword>
<dbReference type="GO" id="GO:0071949">
    <property type="term" value="F:FAD binding"/>
    <property type="evidence" value="ECO:0007669"/>
    <property type="project" value="InterPro"/>
</dbReference>
<comment type="cofactor">
    <cofactor evidence="1">
        <name>FAD</name>
        <dbReference type="ChEBI" id="CHEBI:57692"/>
    </cofactor>
</comment>
<dbReference type="InterPro" id="IPR006094">
    <property type="entry name" value="Oxid_FAD_bind_N"/>
</dbReference>
<dbReference type="SUPFAM" id="SSF55103">
    <property type="entry name" value="FAD-linked oxidases, C-terminal domain"/>
    <property type="match status" value="1"/>
</dbReference>
<dbReference type="InterPro" id="IPR016169">
    <property type="entry name" value="FAD-bd_PCMH_sub2"/>
</dbReference>
<dbReference type="EMBL" id="JACHDR010000001">
    <property type="protein sequence ID" value="MBB5512353.1"/>
    <property type="molecule type" value="Genomic_DNA"/>
</dbReference>
<dbReference type="Proteomes" id="UP000580797">
    <property type="component" value="Unassembled WGS sequence"/>
</dbReference>
<comment type="caution">
    <text evidence="6">The sequence shown here is derived from an EMBL/GenBank/DDBJ whole genome shotgun (WGS) entry which is preliminary data.</text>
</comment>
<evidence type="ECO:0000259" key="5">
    <source>
        <dbReference type="PROSITE" id="PS51387"/>
    </source>
</evidence>
<dbReference type="Pfam" id="PF01565">
    <property type="entry name" value="FAD_binding_4"/>
    <property type="match status" value="1"/>
</dbReference>
<dbReference type="PROSITE" id="PS51387">
    <property type="entry name" value="FAD_PCMH"/>
    <property type="match status" value="1"/>
</dbReference>
<proteinExistence type="predicted"/>
<dbReference type="GO" id="GO:0003973">
    <property type="term" value="F:(S)-2-hydroxy-acid oxidase activity"/>
    <property type="evidence" value="ECO:0007669"/>
    <property type="project" value="UniProtKB-EC"/>
</dbReference>
<dbReference type="InterPro" id="IPR004113">
    <property type="entry name" value="FAD-bd_oxidored_4_C"/>
</dbReference>